<accession>A0A382IL13</accession>
<dbReference type="AlphaFoldDB" id="A0A382IL13"/>
<evidence type="ECO:0008006" key="2">
    <source>
        <dbReference type="Google" id="ProtNLM"/>
    </source>
</evidence>
<feature type="non-terminal residue" evidence="1">
    <location>
        <position position="1"/>
    </location>
</feature>
<proteinExistence type="predicted"/>
<name>A0A382IL13_9ZZZZ</name>
<organism evidence="1">
    <name type="scientific">marine metagenome</name>
    <dbReference type="NCBI Taxonomy" id="408172"/>
    <lineage>
        <taxon>unclassified sequences</taxon>
        <taxon>metagenomes</taxon>
        <taxon>ecological metagenomes</taxon>
    </lineage>
</organism>
<dbReference type="Pfam" id="PF08811">
    <property type="entry name" value="DUF1800"/>
    <property type="match status" value="1"/>
</dbReference>
<evidence type="ECO:0000313" key="1">
    <source>
        <dbReference type="EMBL" id="SVC00025.1"/>
    </source>
</evidence>
<reference evidence="1" key="1">
    <citation type="submission" date="2018-05" db="EMBL/GenBank/DDBJ databases">
        <authorList>
            <person name="Lanie J.A."/>
            <person name="Ng W.-L."/>
            <person name="Kazmierczak K.M."/>
            <person name="Andrzejewski T.M."/>
            <person name="Davidsen T.M."/>
            <person name="Wayne K.J."/>
            <person name="Tettelin H."/>
            <person name="Glass J.I."/>
            <person name="Rusch D."/>
            <person name="Podicherti R."/>
            <person name="Tsui H.-C.T."/>
            <person name="Winkler M.E."/>
        </authorList>
    </citation>
    <scope>NUCLEOTIDE SEQUENCE</scope>
</reference>
<dbReference type="InterPro" id="IPR014917">
    <property type="entry name" value="DUF1800"/>
</dbReference>
<protein>
    <recommendedName>
        <fullName evidence="2">DUF1800 domain-containing protein</fullName>
    </recommendedName>
</protein>
<sequence length="351" mass="39632">FRENGLTNIKQILLDLAKDPSMNYWLDNCENHSDQPNENWGRELLELFSMGVGNYSEEDVKQVARAFTGWTFEQPLPLYPYGHYETKFVFNESDHDNSEKTFLGRKGNFNGEDIIDIICEERATALFICRHLYNFFVEDEAQVPAWSIEPPRNPEAVDTMIDILMSNDGEIRPVLSYMFNSDFFKSSFYKKVKNPAELVAGTLKLSGRYSVVPADGENVGTLYGTTAVMGQALMNPPTVEGWHTGHEWIDGGTLNERVNFAVNQFNDVSSPGFRDILERLGPVVESGDLVDRCLDLIGPIEVGEETRIALSKYAEEVGDVNLGTNEDNVENAPKIARMIQLIVSTREYQFA</sequence>
<dbReference type="EMBL" id="UINC01067899">
    <property type="protein sequence ID" value="SVC00025.1"/>
    <property type="molecule type" value="Genomic_DNA"/>
</dbReference>
<gene>
    <name evidence="1" type="ORF">METZ01_LOCUS252879</name>
</gene>